<dbReference type="Proteomes" id="UP001202328">
    <property type="component" value="Unassembled WGS sequence"/>
</dbReference>
<dbReference type="AlphaFoldDB" id="A0AAD4S547"/>
<protein>
    <submittedName>
        <fullName evidence="1">Uncharacterized protein</fullName>
    </submittedName>
</protein>
<feature type="non-terminal residue" evidence="1">
    <location>
        <position position="1"/>
    </location>
</feature>
<name>A0AAD4S547_9MAGN</name>
<organism evidence="1 2">
    <name type="scientific">Papaver atlanticum</name>
    <dbReference type="NCBI Taxonomy" id="357466"/>
    <lineage>
        <taxon>Eukaryota</taxon>
        <taxon>Viridiplantae</taxon>
        <taxon>Streptophyta</taxon>
        <taxon>Embryophyta</taxon>
        <taxon>Tracheophyta</taxon>
        <taxon>Spermatophyta</taxon>
        <taxon>Magnoliopsida</taxon>
        <taxon>Ranunculales</taxon>
        <taxon>Papaveraceae</taxon>
        <taxon>Papaveroideae</taxon>
        <taxon>Papaver</taxon>
    </lineage>
</organism>
<dbReference type="EMBL" id="JAJJMB010014022">
    <property type="protein sequence ID" value="KAI3863774.1"/>
    <property type="molecule type" value="Genomic_DNA"/>
</dbReference>
<sequence>DTSAMPNVSRVQQQLSYPPLALEDFPFMDTVTETNNKLSSSTTSQGIEEYILCDKHRNNYFAESNLLDEIFFGSLPSY</sequence>
<comment type="caution">
    <text evidence="1">The sequence shown here is derived from an EMBL/GenBank/DDBJ whole genome shotgun (WGS) entry which is preliminary data.</text>
</comment>
<gene>
    <name evidence="1" type="ORF">MKW98_031366</name>
</gene>
<evidence type="ECO:0000313" key="1">
    <source>
        <dbReference type="EMBL" id="KAI3863774.1"/>
    </source>
</evidence>
<keyword evidence="2" id="KW-1185">Reference proteome</keyword>
<proteinExistence type="predicted"/>
<evidence type="ECO:0000313" key="2">
    <source>
        <dbReference type="Proteomes" id="UP001202328"/>
    </source>
</evidence>
<accession>A0AAD4S547</accession>
<reference evidence="1" key="1">
    <citation type="submission" date="2022-04" db="EMBL/GenBank/DDBJ databases">
        <title>A functionally conserved STORR gene fusion in Papaver species that diverged 16.8 million years ago.</title>
        <authorList>
            <person name="Catania T."/>
        </authorList>
    </citation>
    <scope>NUCLEOTIDE SEQUENCE</scope>
    <source>
        <strain evidence="1">S-188037</strain>
    </source>
</reference>